<dbReference type="Proteomes" id="UP001454036">
    <property type="component" value="Unassembled WGS sequence"/>
</dbReference>
<reference evidence="1 2" key="1">
    <citation type="submission" date="2024-01" db="EMBL/GenBank/DDBJ databases">
        <title>The complete chloroplast genome sequence of Lithospermum erythrorhizon: insights into the phylogenetic relationship among Boraginaceae species and the maternal lineages of purple gromwells.</title>
        <authorList>
            <person name="Okada T."/>
            <person name="Watanabe K."/>
        </authorList>
    </citation>
    <scope>NUCLEOTIDE SEQUENCE [LARGE SCALE GENOMIC DNA]</scope>
</reference>
<keyword evidence="2" id="KW-1185">Reference proteome</keyword>
<name>A0AAV3Q032_LITER</name>
<comment type="caution">
    <text evidence="1">The sequence shown here is derived from an EMBL/GenBank/DDBJ whole genome shotgun (WGS) entry which is preliminary data.</text>
</comment>
<proteinExistence type="predicted"/>
<accession>A0AAV3Q032</accession>
<dbReference type="EMBL" id="BAABME010002656">
    <property type="protein sequence ID" value="GAA0155577.1"/>
    <property type="molecule type" value="Genomic_DNA"/>
</dbReference>
<organism evidence="1 2">
    <name type="scientific">Lithospermum erythrorhizon</name>
    <name type="common">Purple gromwell</name>
    <name type="synonym">Lithospermum officinale var. erythrorhizon</name>
    <dbReference type="NCBI Taxonomy" id="34254"/>
    <lineage>
        <taxon>Eukaryota</taxon>
        <taxon>Viridiplantae</taxon>
        <taxon>Streptophyta</taxon>
        <taxon>Embryophyta</taxon>
        <taxon>Tracheophyta</taxon>
        <taxon>Spermatophyta</taxon>
        <taxon>Magnoliopsida</taxon>
        <taxon>eudicotyledons</taxon>
        <taxon>Gunneridae</taxon>
        <taxon>Pentapetalae</taxon>
        <taxon>asterids</taxon>
        <taxon>lamiids</taxon>
        <taxon>Boraginales</taxon>
        <taxon>Boraginaceae</taxon>
        <taxon>Boraginoideae</taxon>
        <taxon>Lithospermeae</taxon>
        <taxon>Lithospermum</taxon>
    </lineage>
</organism>
<sequence>MPITERYLSNLQLREDQVTSAAGYVPVGGVEATNLTRSSHHQHPPRHIPVQAIVKYFELRILNEKPNFKNPLEDLNGSDGNYGLSSISDAKKQKIVEIVNATSFLRSKKSRTSTADLVDSDYEESYRMNLPKRLKSDLTISFYNNLNRVDYGTTYDNEISYEGSCNSFYIMGFLLDSTSDALVLHVNLPGGFIFKMGAEFLQVKMNKTTEFFCCVGINLILQIFDPDGKEVNPRSFGQMELSSNTIPSSMNDLKTNSFIT</sequence>
<protein>
    <submittedName>
        <fullName evidence="1">Uncharacterized protein</fullName>
    </submittedName>
</protein>
<evidence type="ECO:0000313" key="1">
    <source>
        <dbReference type="EMBL" id="GAA0155577.1"/>
    </source>
</evidence>
<evidence type="ECO:0000313" key="2">
    <source>
        <dbReference type="Proteomes" id="UP001454036"/>
    </source>
</evidence>
<gene>
    <name evidence="1" type="ORF">LIER_13276</name>
</gene>
<dbReference type="AlphaFoldDB" id="A0AAV3Q032"/>